<protein>
    <submittedName>
        <fullName evidence="2">Uncharacterized protein</fullName>
    </submittedName>
</protein>
<feature type="compositionally biased region" description="Pro residues" evidence="1">
    <location>
        <begin position="244"/>
        <end position="253"/>
    </location>
</feature>
<feature type="compositionally biased region" description="Low complexity" evidence="1">
    <location>
        <begin position="10"/>
        <end position="19"/>
    </location>
</feature>
<evidence type="ECO:0000313" key="2">
    <source>
        <dbReference type="EMBL" id="PVZ08949.1"/>
    </source>
</evidence>
<dbReference type="OrthoDB" id="5244810at2"/>
<dbReference type="RefSeq" id="WP_116708943.1">
    <property type="nucleotide sequence ID" value="NZ_QEKW01000007.1"/>
</dbReference>
<accession>A0A2U1F9X7</accession>
<feature type="compositionally biased region" description="Pro residues" evidence="1">
    <location>
        <begin position="118"/>
        <end position="133"/>
    </location>
</feature>
<feature type="compositionally biased region" description="Low complexity" evidence="1">
    <location>
        <begin position="254"/>
        <end position="273"/>
    </location>
</feature>
<dbReference type="EMBL" id="QEKW01000007">
    <property type="protein sequence ID" value="PVZ08949.1"/>
    <property type="molecule type" value="Genomic_DNA"/>
</dbReference>
<dbReference type="AlphaFoldDB" id="A0A2U1F9X7"/>
<evidence type="ECO:0000256" key="1">
    <source>
        <dbReference type="SAM" id="MobiDB-lite"/>
    </source>
</evidence>
<keyword evidence="3" id="KW-1185">Reference proteome</keyword>
<feature type="compositionally biased region" description="Basic residues" evidence="1">
    <location>
        <begin position="211"/>
        <end position="221"/>
    </location>
</feature>
<dbReference type="Proteomes" id="UP000245639">
    <property type="component" value="Unassembled WGS sequence"/>
</dbReference>
<feature type="region of interest" description="Disordered" evidence="1">
    <location>
        <begin position="103"/>
        <end position="302"/>
    </location>
</feature>
<organism evidence="2 3">
    <name type="scientific">Actinomycetospora cinnamomea</name>
    <dbReference type="NCBI Taxonomy" id="663609"/>
    <lineage>
        <taxon>Bacteria</taxon>
        <taxon>Bacillati</taxon>
        <taxon>Actinomycetota</taxon>
        <taxon>Actinomycetes</taxon>
        <taxon>Pseudonocardiales</taxon>
        <taxon>Pseudonocardiaceae</taxon>
        <taxon>Actinomycetospora</taxon>
    </lineage>
</organism>
<feature type="region of interest" description="Disordered" evidence="1">
    <location>
        <begin position="1"/>
        <end position="31"/>
    </location>
</feature>
<feature type="compositionally biased region" description="Basic and acidic residues" evidence="1">
    <location>
        <begin position="20"/>
        <end position="29"/>
    </location>
</feature>
<proteinExistence type="predicted"/>
<feature type="compositionally biased region" description="Low complexity" evidence="1">
    <location>
        <begin position="171"/>
        <end position="202"/>
    </location>
</feature>
<feature type="compositionally biased region" description="Basic and acidic residues" evidence="1">
    <location>
        <begin position="153"/>
        <end position="170"/>
    </location>
</feature>
<gene>
    <name evidence="2" type="ORF">C8D89_107111</name>
</gene>
<comment type="caution">
    <text evidence="2">The sequence shown here is derived from an EMBL/GenBank/DDBJ whole genome shotgun (WGS) entry which is preliminary data.</text>
</comment>
<reference evidence="2 3" key="1">
    <citation type="submission" date="2018-04" db="EMBL/GenBank/DDBJ databases">
        <title>Genomic Encyclopedia of Type Strains, Phase IV (KMG-IV): sequencing the most valuable type-strain genomes for metagenomic binning, comparative biology and taxonomic classification.</title>
        <authorList>
            <person name="Goeker M."/>
        </authorList>
    </citation>
    <scope>NUCLEOTIDE SEQUENCE [LARGE SCALE GENOMIC DNA]</scope>
    <source>
        <strain evidence="2 3">DSM 45771</strain>
    </source>
</reference>
<evidence type="ECO:0000313" key="3">
    <source>
        <dbReference type="Proteomes" id="UP000245639"/>
    </source>
</evidence>
<name>A0A2U1F9X7_9PSEU</name>
<sequence>MSGPQGGGSSDAAGDAGRAAQERLTEEARATASALLDWLGTRVDRAPGAPGPRPAQSAGPCTWCPLCALVAALRGEQPELTARLAEHASGVMALLRLMVQAHQDPGHAHHTPTSTAHPTPPPGGDPGPPPGWPPEWGAWDGWGTGPPATQAAAREEPQDAAAPRDEHAVPTDDAPTADATADATSDATSDATGAPGADATAEPPGPPSAGGRRRPPVRRASPRSAAFRGLGVPGTDGTTEVPPTGAPPDPAPEAPRAARPARGARVAPPASGGTARPSVQRIAIRRPPRRDGAEGPDSGASC</sequence>